<evidence type="ECO:0000313" key="1">
    <source>
        <dbReference type="EMBL" id="KAB2622414.1"/>
    </source>
</evidence>
<reference evidence="1 2" key="3">
    <citation type="submission" date="2019-11" db="EMBL/GenBank/DDBJ databases">
        <title>A de novo genome assembly of a pear dwarfing rootstock.</title>
        <authorList>
            <person name="Wang F."/>
            <person name="Wang J."/>
            <person name="Li S."/>
            <person name="Zhang Y."/>
            <person name="Fang M."/>
            <person name="Ma L."/>
            <person name="Zhao Y."/>
            <person name="Jiang S."/>
        </authorList>
    </citation>
    <scope>NUCLEOTIDE SEQUENCE [LARGE SCALE GENOMIC DNA]</scope>
    <source>
        <strain evidence="1">S2</strain>
        <tissue evidence="1">Leaf</tissue>
    </source>
</reference>
<organism evidence="1 2">
    <name type="scientific">Pyrus ussuriensis x Pyrus communis</name>
    <dbReference type="NCBI Taxonomy" id="2448454"/>
    <lineage>
        <taxon>Eukaryota</taxon>
        <taxon>Viridiplantae</taxon>
        <taxon>Streptophyta</taxon>
        <taxon>Embryophyta</taxon>
        <taxon>Tracheophyta</taxon>
        <taxon>Spermatophyta</taxon>
        <taxon>Magnoliopsida</taxon>
        <taxon>eudicotyledons</taxon>
        <taxon>Gunneridae</taxon>
        <taxon>Pentapetalae</taxon>
        <taxon>rosids</taxon>
        <taxon>fabids</taxon>
        <taxon>Rosales</taxon>
        <taxon>Rosaceae</taxon>
        <taxon>Amygdaloideae</taxon>
        <taxon>Maleae</taxon>
        <taxon>Pyrus</taxon>
    </lineage>
</organism>
<reference evidence="2" key="2">
    <citation type="submission" date="2019-10" db="EMBL/GenBank/DDBJ databases">
        <title>A de novo genome assembly of a pear dwarfing rootstock.</title>
        <authorList>
            <person name="Wang F."/>
            <person name="Wang J."/>
            <person name="Li S."/>
            <person name="Zhang Y."/>
            <person name="Fang M."/>
            <person name="Ma L."/>
            <person name="Zhao Y."/>
            <person name="Jiang S."/>
        </authorList>
    </citation>
    <scope>NUCLEOTIDE SEQUENCE [LARGE SCALE GENOMIC DNA]</scope>
</reference>
<reference evidence="1 2" key="1">
    <citation type="submission" date="2019-09" db="EMBL/GenBank/DDBJ databases">
        <authorList>
            <person name="Ou C."/>
        </authorList>
    </citation>
    <scope>NUCLEOTIDE SEQUENCE [LARGE SCALE GENOMIC DNA]</scope>
    <source>
        <strain evidence="1">S2</strain>
        <tissue evidence="1">Leaf</tissue>
    </source>
</reference>
<evidence type="ECO:0000313" key="2">
    <source>
        <dbReference type="Proteomes" id="UP000327157"/>
    </source>
</evidence>
<protein>
    <submittedName>
        <fullName evidence="1">Inactive purple acid phosphatase 28</fullName>
    </submittedName>
</protein>
<gene>
    <name evidence="1" type="ORF">D8674_024596</name>
</gene>
<dbReference type="EMBL" id="SMOL01000231">
    <property type="protein sequence ID" value="KAB2622414.1"/>
    <property type="molecule type" value="Genomic_DNA"/>
</dbReference>
<dbReference type="Proteomes" id="UP000327157">
    <property type="component" value="Chromosome 4"/>
</dbReference>
<keyword evidence="2" id="KW-1185">Reference proteome</keyword>
<proteinExistence type="predicted"/>
<comment type="caution">
    <text evidence="1">The sequence shown here is derived from an EMBL/GenBank/DDBJ whole genome shotgun (WGS) entry which is preliminary data.</text>
</comment>
<accession>A0A5N5HGV7</accession>
<sequence length="115" mass="12126">MTEQRNDKYRTKCFQFAAEDDSTEESTSSDSIWYFKFAAEDGDSIEKSTSSDSLGCFQFAAEDADPTEESTSSDSVGFAGCGMATSEAGVAGLVAFRAEWIGVGVVGRGGDSGVL</sequence>
<dbReference type="AlphaFoldDB" id="A0A5N5HGV7"/>
<name>A0A5N5HGV7_9ROSA</name>